<name>A0A3S4X058_9BACT</name>
<dbReference type="GeneID" id="85011035"/>
<dbReference type="AlphaFoldDB" id="A0A3S4X058"/>
<dbReference type="KEGG" id="poc:NCTC13071_00107"/>
<evidence type="ECO:0000313" key="1">
    <source>
        <dbReference type="EMBL" id="VEH14140.1"/>
    </source>
</evidence>
<dbReference type="RefSeq" id="WP_025879922.1">
    <property type="nucleotide sequence ID" value="NZ_CAJPPY010000035.1"/>
</dbReference>
<evidence type="ECO:0000313" key="2">
    <source>
        <dbReference type="Proteomes" id="UP000274578"/>
    </source>
</evidence>
<proteinExistence type="predicted"/>
<dbReference type="EMBL" id="LR134384">
    <property type="protein sequence ID" value="VEH14140.1"/>
    <property type="molecule type" value="Genomic_DNA"/>
</dbReference>
<evidence type="ECO:0008006" key="3">
    <source>
        <dbReference type="Google" id="ProtNLM"/>
    </source>
</evidence>
<organism evidence="1 2">
    <name type="scientific">Segatella oris</name>
    <dbReference type="NCBI Taxonomy" id="28135"/>
    <lineage>
        <taxon>Bacteria</taxon>
        <taxon>Pseudomonadati</taxon>
        <taxon>Bacteroidota</taxon>
        <taxon>Bacteroidia</taxon>
        <taxon>Bacteroidales</taxon>
        <taxon>Prevotellaceae</taxon>
        <taxon>Segatella</taxon>
    </lineage>
</organism>
<reference evidence="1 2" key="1">
    <citation type="submission" date="2018-12" db="EMBL/GenBank/DDBJ databases">
        <authorList>
            <consortium name="Pathogen Informatics"/>
        </authorList>
    </citation>
    <scope>NUCLEOTIDE SEQUENCE [LARGE SCALE GENOMIC DNA]</scope>
    <source>
        <strain evidence="1 2">NCTC13071</strain>
    </source>
</reference>
<sequence>MKIIDILKFNRELIKRLREAGIRLKDERYIDLYNDYTELRRHGEKVSYIVLVLSTRYAVSERTVYSLIKRMNRECNVFAV</sequence>
<gene>
    <name evidence="1" type="ORF">NCTC13071_00107</name>
</gene>
<protein>
    <recommendedName>
        <fullName evidence="3">Mor transcription activator domain-containing protein</fullName>
    </recommendedName>
</protein>
<dbReference type="Proteomes" id="UP000274578">
    <property type="component" value="Chromosome 1"/>
</dbReference>
<accession>A0A3S4X058</accession>